<evidence type="ECO:0000256" key="5">
    <source>
        <dbReference type="ARBA" id="ARBA00022989"/>
    </source>
</evidence>
<dbReference type="PANTHER" id="PTHR43731">
    <property type="entry name" value="RHOMBOID PROTEASE"/>
    <property type="match status" value="1"/>
</dbReference>
<evidence type="ECO:0000256" key="7">
    <source>
        <dbReference type="SAM" id="Phobius"/>
    </source>
</evidence>
<dbReference type="OrthoDB" id="9814037at2"/>
<dbReference type="GO" id="GO:0004252">
    <property type="term" value="F:serine-type endopeptidase activity"/>
    <property type="evidence" value="ECO:0007669"/>
    <property type="project" value="InterPro"/>
</dbReference>
<dbReference type="Pfam" id="PF01694">
    <property type="entry name" value="Rhomboid"/>
    <property type="match status" value="1"/>
</dbReference>
<dbReference type="AlphaFoldDB" id="A0A127P8N7"/>
<dbReference type="InterPro" id="IPR022764">
    <property type="entry name" value="Peptidase_S54_rhomboid_dom"/>
</dbReference>
<proteinExistence type="inferred from homology"/>
<dbReference type="EMBL" id="CP013232">
    <property type="protein sequence ID" value="AMO94166.1"/>
    <property type="molecule type" value="Genomic_DNA"/>
</dbReference>
<keyword evidence="6 7" id="KW-0472">Membrane</keyword>
<protein>
    <submittedName>
        <fullName evidence="9">Rhomboid family protein</fullName>
    </submittedName>
</protein>
<dbReference type="InterPro" id="IPR035952">
    <property type="entry name" value="Rhomboid-like_sf"/>
</dbReference>
<feature type="transmembrane region" description="Helical" evidence="7">
    <location>
        <begin position="240"/>
        <end position="260"/>
    </location>
</feature>
<feature type="transmembrane region" description="Helical" evidence="7">
    <location>
        <begin position="267"/>
        <end position="288"/>
    </location>
</feature>
<comment type="subcellular location">
    <subcellularLocation>
        <location evidence="1">Membrane</location>
        <topology evidence="1">Multi-pass membrane protein</topology>
    </subcellularLocation>
</comment>
<evidence type="ECO:0000313" key="9">
    <source>
        <dbReference type="EMBL" id="AMO94166.1"/>
    </source>
</evidence>
<evidence type="ECO:0000256" key="3">
    <source>
        <dbReference type="ARBA" id="ARBA00022692"/>
    </source>
</evidence>
<dbReference type="Proteomes" id="UP000072421">
    <property type="component" value="Chromosome"/>
</dbReference>
<evidence type="ECO:0000259" key="8">
    <source>
        <dbReference type="Pfam" id="PF01694"/>
    </source>
</evidence>
<evidence type="ECO:0000256" key="1">
    <source>
        <dbReference type="ARBA" id="ARBA00004141"/>
    </source>
</evidence>
<evidence type="ECO:0000256" key="6">
    <source>
        <dbReference type="ARBA" id="ARBA00023136"/>
    </source>
</evidence>
<keyword evidence="5 7" id="KW-1133">Transmembrane helix</keyword>
<dbReference type="PATRIC" id="fig|158899.10.peg.1469"/>
<evidence type="ECO:0000313" key="10">
    <source>
        <dbReference type="Proteomes" id="UP000072421"/>
    </source>
</evidence>
<comment type="similarity">
    <text evidence="2">Belongs to the peptidase S54 family.</text>
</comment>
<keyword evidence="4" id="KW-0378">Hydrolase</keyword>
<reference evidence="9 10" key="1">
    <citation type="submission" date="2015-11" db="EMBL/GenBank/DDBJ databases">
        <title>Exploring the genomic traits of fungus-feeding bacterial genus Collimonas.</title>
        <authorList>
            <person name="Song C."/>
            <person name="Schmidt R."/>
            <person name="de Jager V."/>
            <person name="Krzyzanowska D."/>
            <person name="Jongedijk E."/>
            <person name="Cankar K."/>
            <person name="Beekwilder J."/>
            <person name="van Veen A."/>
            <person name="de Boer W."/>
            <person name="van Veen J.A."/>
            <person name="Garbeva P."/>
        </authorList>
    </citation>
    <scope>NUCLEOTIDE SEQUENCE [LARGE SCALE GENOMIC DNA]</scope>
    <source>
        <strain evidence="9 10">Ter6</strain>
    </source>
</reference>
<sequence length="529" mass="60237">MLIIPVDRKPDWKRPPLVTILLVLVNLLIYFGIQWHERSQMEPAAHYYLVESRLPEFEFPAYARYLESDNKPEAAAAMRKGLERWRLLRARADLAAARDGKTASLENYEALIENWYVLDADLRFSALMQQAKPALLGTMAADDLAEWKEQREHYMSTRKRSFTERYSLIPAQAFERPVTLLTHMFLHASVEHVLGNMVFLAMVGYAVEILLGGGWYLLFYLLSGLLSAAFYLVFRGDSMILSLGASGAISGVMGMYTVLYGLRKIRFFYWFLFYFDFFKAPALIMLPIWVGKEAFDLWFGAASNTNYYAHIGGLLGGALLALVYRLLARHRLEQAHATYVAPADDDKQLRSLQQSAYSALSRLDFERARRDFSSLVNRTLAQQKAPRPDWLLQLFNLSKQAPAAPIFHKTAEMLLRLPKGSLAEDKIHQVYLDYVARAEPRPQLSSEQSLAAAKRFALNGQPQTAAAILQILMVTARQHQQLPQLVQFVARGFMAAGMHDKAQHYQKLLLQQFPLSEESRLATSPGNRY</sequence>
<feature type="transmembrane region" description="Helical" evidence="7">
    <location>
        <begin position="16"/>
        <end position="33"/>
    </location>
</feature>
<gene>
    <name evidence="9" type="ORF">CFter6_1459</name>
</gene>
<feature type="transmembrane region" description="Helical" evidence="7">
    <location>
        <begin position="308"/>
        <end position="327"/>
    </location>
</feature>
<keyword evidence="3 7" id="KW-0812">Transmembrane</keyword>
<dbReference type="InterPro" id="IPR050925">
    <property type="entry name" value="Rhomboid_protease_S54"/>
</dbReference>
<accession>A0A127P8N7</accession>
<dbReference type="GO" id="GO:0016020">
    <property type="term" value="C:membrane"/>
    <property type="evidence" value="ECO:0007669"/>
    <property type="project" value="UniProtKB-SubCell"/>
</dbReference>
<evidence type="ECO:0000256" key="4">
    <source>
        <dbReference type="ARBA" id="ARBA00022801"/>
    </source>
</evidence>
<dbReference type="Gene3D" id="1.20.1540.10">
    <property type="entry name" value="Rhomboid-like"/>
    <property type="match status" value="1"/>
</dbReference>
<evidence type="ECO:0000256" key="2">
    <source>
        <dbReference type="ARBA" id="ARBA00009045"/>
    </source>
</evidence>
<dbReference type="SUPFAM" id="SSF144091">
    <property type="entry name" value="Rhomboid-like"/>
    <property type="match status" value="1"/>
</dbReference>
<name>A0A127P8N7_9BURK</name>
<dbReference type="RefSeq" id="WP_061539296.1">
    <property type="nucleotide sequence ID" value="NZ_CP013232.1"/>
</dbReference>
<dbReference type="PANTHER" id="PTHR43731:SF14">
    <property type="entry name" value="PRESENILIN-ASSOCIATED RHOMBOID-LIKE PROTEIN, MITOCHONDRIAL"/>
    <property type="match status" value="1"/>
</dbReference>
<feature type="domain" description="Peptidase S54 rhomboid" evidence="8">
    <location>
        <begin position="178"/>
        <end position="324"/>
    </location>
</feature>
<organism evidence="9">
    <name type="scientific">Collimonas fungivorans</name>
    <dbReference type="NCBI Taxonomy" id="158899"/>
    <lineage>
        <taxon>Bacteria</taxon>
        <taxon>Pseudomonadati</taxon>
        <taxon>Pseudomonadota</taxon>
        <taxon>Betaproteobacteria</taxon>
        <taxon>Burkholderiales</taxon>
        <taxon>Oxalobacteraceae</taxon>
        <taxon>Collimonas</taxon>
    </lineage>
</organism>